<feature type="region of interest" description="Disordered" evidence="1">
    <location>
        <begin position="577"/>
        <end position="635"/>
    </location>
</feature>
<proteinExistence type="predicted"/>
<reference evidence="2" key="1">
    <citation type="journal article" date="2020" name="Fungal Divers.">
        <title>Resolving the Mortierellaceae phylogeny through synthesis of multi-gene phylogenetics and phylogenomics.</title>
        <authorList>
            <person name="Vandepol N."/>
            <person name="Liber J."/>
            <person name="Desiro A."/>
            <person name="Na H."/>
            <person name="Kennedy M."/>
            <person name="Barry K."/>
            <person name="Grigoriev I.V."/>
            <person name="Miller A.N."/>
            <person name="O'Donnell K."/>
            <person name="Stajich J.E."/>
            <person name="Bonito G."/>
        </authorList>
    </citation>
    <scope>NUCLEOTIDE SEQUENCE</scope>
    <source>
        <strain evidence="2">KOD948</strain>
    </source>
</reference>
<dbReference type="OrthoDB" id="10381722at2759"/>
<feature type="compositionally biased region" description="Low complexity" evidence="1">
    <location>
        <begin position="384"/>
        <end position="401"/>
    </location>
</feature>
<feature type="compositionally biased region" description="Low complexity" evidence="1">
    <location>
        <begin position="600"/>
        <end position="611"/>
    </location>
</feature>
<feature type="compositionally biased region" description="Polar residues" evidence="1">
    <location>
        <begin position="294"/>
        <end position="313"/>
    </location>
</feature>
<feature type="compositionally biased region" description="Acidic residues" evidence="1">
    <location>
        <begin position="877"/>
        <end position="887"/>
    </location>
</feature>
<dbReference type="EMBL" id="JAAAJA010000318">
    <property type="protein sequence ID" value="KAG0256068.1"/>
    <property type="molecule type" value="Genomic_DNA"/>
</dbReference>
<feature type="compositionally biased region" description="Polar residues" evidence="1">
    <location>
        <begin position="581"/>
        <end position="592"/>
    </location>
</feature>
<feature type="compositionally biased region" description="Low complexity" evidence="1">
    <location>
        <begin position="903"/>
        <end position="918"/>
    </location>
</feature>
<comment type="caution">
    <text evidence="2">The sequence shown here is derived from an EMBL/GenBank/DDBJ whole genome shotgun (WGS) entry which is preliminary data.</text>
</comment>
<feature type="compositionally biased region" description="Low complexity" evidence="1">
    <location>
        <begin position="471"/>
        <end position="492"/>
    </location>
</feature>
<evidence type="ECO:0000256" key="1">
    <source>
        <dbReference type="SAM" id="MobiDB-lite"/>
    </source>
</evidence>
<name>A0A9P6PYZ8_9FUNG</name>
<sequence>MVEHEITIGIDVGNVGKTVSTVKIYPPVERRSVVMYDASNQMSFLSYDDPNKLQHQHQCDGNRHYLESFASLSAPDGLQITMMNRTLIENLSVVNLDINASRVKGKSMSKSDGGHDGEVLDCGHHLVNLEGILHWHRYRTEAVRQDAQESYLAKFKNLFFPVDSSICPEKYLHHYNGPSKANMAIKSNDIAELPQIQTDIGKCHYYFDLAQSPTPATHLDPESMAKYRMLSMALPWNEFWETQVSNESGNEKIHLSATKTCARTSIHEDCSSVPELRPYHFTGDDGDDPRVRSTKQATALKSSSTRKIASTALTPPPILVQKDASSVYKPQTPSPLRTTTLPILCDEKPLTPRQREKQRKRESNRPVLNDREPELLHSTPSPPSSSNNNNNNDSSGSGSSTRNRDQAKQVHPPPQPQFHSDSKKNQAALITPPPKNVHPSASSSDEGQARSCMSKLKTRVVGPTKHKERSGSSAQISALASSSSASQSPALGLRDQQQHSSSSKTVTMPLRADSSVSRSKLKSQTKANTKTNAVTLTLKAPVQTNDKKSNQSQQQTKKGSSSVLSKVMTSVSTAVSLSTAHLPSNSKTTPLSSPLKAPTSSYNNDSDSNYVHNHDDEHDYECDSETLGKDGGLRSRKFPMGRDFVLNTIPPLSPTSANPTHSINKTKKSILENTIMTEKLYATETPYLIKKNYPVWKAVVEATIELAWTCDGNDHMGFIDMLETSSALADLCFKHNPQWILEVAHFNRLRKGCGDVFRSVPICYPRKTFDLKDAPFDTTATDQCSIFDIPFPSSTFMERLTREGVKWLHDFCLWTLKVYAARLKTHMKQLEKINNVDDVYHDMLTGITYAMSVLYFLRRSEYALHIFSSVIILPNSDDEEEEEEEEDKSISGSSDRNCSVVGSCNSSSRSNPNSSASSLLLSLPLPPQLKSAMKQMATTRDARGSTKRVRFLLDTTDVVPPSYLATLCN</sequence>
<dbReference type="AlphaFoldDB" id="A0A9P6PYZ8"/>
<feature type="region of interest" description="Disordered" evidence="1">
    <location>
        <begin position="274"/>
        <end position="564"/>
    </location>
</feature>
<feature type="compositionally biased region" description="Polar residues" evidence="1">
    <location>
        <begin position="328"/>
        <end position="341"/>
    </location>
</feature>
<feature type="compositionally biased region" description="Basic and acidic residues" evidence="1">
    <location>
        <begin position="345"/>
        <end position="375"/>
    </location>
</feature>
<protein>
    <submittedName>
        <fullName evidence="2">Uncharacterized protein</fullName>
    </submittedName>
</protein>
<accession>A0A9P6PYZ8</accession>
<gene>
    <name evidence="2" type="ORF">BG011_004758</name>
</gene>
<keyword evidence="3" id="KW-1185">Reference proteome</keyword>
<feature type="compositionally biased region" description="Polar residues" evidence="1">
    <location>
        <begin position="514"/>
        <end position="535"/>
    </location>
</feature>
<dbReference type="Proteomes" id="UP000726737">
    <property type="component" value="Unassembled WGS sequence"/>
</dbReference>
<feature type="region of interest" description="Disordered" evidence="1">
    <location>
        <begin position="877"/>
        <end position="918"/>
    </location>
</feature>
<feature type="compositionally biased region" description="Low complexity" evidence="1">
    <location>
        <begin position="550"/>
        <end position="562"/>
    </location>
</feature>
<feature type="compositionally biased region" description="Polar residues" evidence="1">
    <location>
        <begin position="890"/>
        <end position="902"/>
    </location>
</feature>
<evidence type="ECO:0000313" key="2">
    <source>
        <dbReference type="EMBL" id="KAG0256068.1"/>
    </source>
</evidence>
<organism evidence="2 3">
    <name type="scientific">Mortierella polycephala</name>
    <dbReference type="NCBI Taxonomy" id="41804"/>
    <lineage>
        <taxon>Eukaryota</taxon>
        <taxon>Fungi</taxon>
        <taxon>Fungi incertae sedis</taxon>
        <taxon>Mucoromycota</taxon>
        <taxon>Mortierellomycotina</taxon>
        <taxon>Mortierellomycetes</taxon>
        <taxon>Mortierellales</taxon>
        <taxon>Mortierellaceae</taxon>
        <taxon>Mortierella</taxon>
    </lineage>
</organism>
<evidence type="ECO:0000313" key="3">
    <source>
        <dbReference type="Proteomes" id="UP000726737"/>
    </source>
</evidence>